<keyword evidence="1" id="KW-0614">Plasmid</keyword>
<reference evidence="1" key="1">
    <citation type="submission" date="2020-07" db="EMBL/GenBank/DDBJ databases">
        <title>Vallitalea pronyensis genome.</title>
        <authorList>
            <person name="Postec A."/>
        </authorList>
    </citation>
    <scope>NUCLEOTIDE SEQUENCE</scope>
    <source>
        <strain evidence="1">FatNI3</strain>
        <plasmid evidence="1">pVpro</plasmid>
    </source>
</reference>
<organism evidence="1 2">
    <name type="scientific">Vallitalea pronyensis</name>
    <dbReference type="NCBI Taxonomy" id="1348613"/>
    <lineage>
        <taxon>Bacteria</taxon>
        <taxon>Bacillati</taxon>
        <taxon>Bacillota</taxon>
        <taxon>Clostridia</taxon>
        <taxon>Lachnospirales</taxon>
        <taxon>Vallitaleaceae</taxon>
        <taxon>Vallitalea</taxon>
    </lineage>
</organism>
<dbReference type="KEGG" id="vpy:HZI73_26325"/>
<accession>A0A8J8SJX2</accession>
<protein>
    <submittedName>
        <fullName evidence="1">Uncharacterized protein</fullName>
    </submittedName>
</protein>
<sequence>MIKLPITVTPKGNPVIEITSTSPISGYAYHPSMPDLLLFKKENQKEIVKPHRGMLLLHDDVLYRMVQLCRHYEGDLQEAKKNGTISYSIRLTPSSVDENVYESFRRGGELA</sequence>
<gene>
    <name evidence="1" type="ORF">HZI73_26325</name>
</gene>
<dbReference type="Proteomes" id="UP000683246">
    <property type="component" value="Plasmid pVpro"/>
</dbReference>
<evidence type="ECO:0000313" key="2">
    <source>
        <dbReference type="Proteomes" id="UP000683246"/>
    </source>
</evidence>
<geneLocation type="plasmid" evidence="1 2">
    <name>pVpro</name>
</geneLocation>
<dbReference type="AlphaFoldDB" id="A0A8J8SJX2"/>
<keyword evidence="2" id="KW-1185">Reference proteome</keyword>
<proteinExistence type="predicted"/>
<dbReference type="EMBL" id="CP058650">
    <property type="protein sequence ID" value="QUI25932.1"/>
    <property type="molecule type" value="Genomic_DNA"/>
</dbReference>
<name>A0A8J8SJX2_9FIRM</name>
<evidence type="ECO:0000313" key="1">
    <source>
        <dbReference type="EMBL" id="QUI25932.1"/>
    </source>
</evidence>
<dbReference type="RefSeq" id="WP_212698965.1">
    <property type="nucleotide sequence ID" value="NZ_CP058650.1"/>
</dbReference>